<dbReference type="Gene3D" id="1.25.40.10">
    <property type="entry name" value="Tetratricopeptide repeat domain"/>
    <property type="match status" value="4"/>
</dbReference>
<keyword evidence="2" id="KW-0597">Phosphoprotein</keyword>
<feature type="region of interest" description="Disordered" evidence="5">
    <location>
        <begin position="1"/>
        <end position="26"/>
    </location>
</feature>
<dbReference type="SMART" id="SM00825">
    <property type="entry name" value="PKS_KS"/>
    <property type="match status" value="1"/>
</dbReference>
<dbReference type="EMBL" id="CAJNNV010032646">
    <property type="protein sequence ID" value="CAE8640597.1"/>
    <property type="molecule type" value="Genomic_DNA"/>
</dbReference>
<evidence type="ECO:0000256" key="5">
    <source>
        <dbReference type="SAM" id="MobiDB-lite"/>
    </source>
</evidence>
<comment type="similarity">
    <text evidence="4">Belongs to the thiolase-like superfamily. Beta-ketoacyl-ACP synthases family.</text>
</comment>
<accession>A0A813HR29</accession>
<feature type="repeat" description="PPR" evidence="3">
    <location>
        <begin position="543"/>
        <end position="577"/>
    </location>
</feature>
<dbReference type="Pfam" id="PF02801">
    <property type="entry name" value="Ketoacyl-synt_C"/>
    <property type="match status" value="1"/>
</dbReference>
<reference evidence="7" key="1">
    <citation type="submission" date="2021-02" db="EMBL/GenBank/DDBJ databases">
        <authorList>
            <person name="Dougan E. K."/>
            <person name="Rhodes N."/>
            <person name="Thang M."/>
            <person name="Chan C."/>
        </authorList>
    </citation>
    <scope>NUCLEOTIDE SEQUENCE</scope>
</reference>
<dbReference type="InterPro" id="IPR002885">
    <property type="entry name" value="PPR_rpt"/>
</dbReference>
<dbReference type="Pfam" id="PF13812">
    <property type="entry name" value="PPR_3"/>
    <property type="match status" value="1"/>
</dbReference>
<dbReference type="SUPFAM" id="SSF53901">
    <property type="entry name" value="Thiolase-like"/>
    <property type="match status" value="1"/>
</dbReference>
<dbReference type="PROSITE" id="PS52004">
    <property type="entry name" value="KS3_2"/>
    <property type="match status" value="1"/>
</dbReference>
<feature type="domain" description="Ketosynthase family 3 (KS3)" evidence="6">
    <location>
        <begin position="910"/>
        <end position="1302"/>
    </location>
</feature>
<feature type="repeat" description="PPR" evidence="3">
    <location>
        <begin position="328"/>
        <end position="362"/>
    </location>
</feature>
<name>A0A813HR29_POLGL</name>
<dbReference type="OrthoDB" id="329835at2759"/>
<evidence type="ECO:0000256" key="4">
    <source>
        <dbReference type="RuleBase" id="RU003694"/>
    </source>
</evidence>
<evidence type="ECO:0000313" key="7">
    <source>
        <dbReference type="EMBL" id="CAE8640597.1"/>
    </source>
</evidence>
<evidence type="ECO:0000313" key="8">
    <source>
        <dbReference type="Proteomes" id="UP000654075"/>
    </source>
</evidence>
<dbReference type="Pfam" id="PF00109">
    <property type="entry name" value="ketoacyl-synt"/>
    <property type="match status" value="1"/>
</dbReference>
<dbReference type="InterPro" id="IPR014031">
    <property type="entry name" value="Ketoacyl_synth_C"/>
</dbReference>
<dbReference type="PROSITE" id="PS51375">
    <property type="entry name" value="PPR"/>
    <property type="match status" value="4"/>
</dbReference>
<dbReference type="InterPro" id="IPR011990">
    <property type="entry name" value="TPR-like_helical_dom_sf"/>
</dbReference>
<keyword evidence="4" id="KW-0808">Transferase</keyword>
<evidence type="ECO:0000256" key="2">
    <source>
        <dbReference type="ARBA" id="ARBA00022553"/>
    </source>
</evidence>
<protein>
    <recommendedName>
        <fullName evidence="6">Ketosynthase family 3 (KS3) domain-containing protein</fullName>
    </recommendedName>
</protein>
<evidence type="ECO:0000256" key="1">
    <source>
        <dbReference type="ARBA" id="ARBA00022450"/>
    </source>
</evidence>
<keyword evidence="8" id="KW-1185">Reference proteome</keyword>
<dbReference type="Gene3D" id="3.40.47.10">
    <property type="match status" value="2"/>
</dbReference>
<gene>
    <name evidence="7" type="ORF">PGLA1383_LOCUS55414</name>
</gene>
<sequence>MQAAGSSSGDNNSNSNNSNNSSNYNYNNDINNSSGAAGTASVVVFCALQGSARPLRPCCPQLLTTAAATTAAAATTTTAAATKTAATARRSHRPHLGYQADPKLARDLLSSSSNNNNKKPDPKLATALLSQLAKEGRSGDAKEVLLHMIARGEEVNSFHCNAVISACAGGSQWWQSLQLLRSMPAMRLVVDGIGCSPAIIACSRVSHWQLGLGLLSNRGMARVTSAVNAGLSACSRSSHWAQAVELLHALPSWRAQPDIISLNSGIKAYAQVAQWQPALNLLRAAARMRLLCDQVSYSAAISTCEKEGHWQPALVLLGQLCDGGFVPDQISFGAAISACSKGAHWHAALKLLEHMLVVKLTPNTISFNAALNACQWQHALCLLSSMAPCRALPDTISYNSAMTSCIGGSQWQRSFQLLRDLFQTTATPNVISFNAAIGACDKGGQWQLALGLFRRRMPELRLTPDAISLTGAIRACGSAQHWQPALCLLLEVPTDSESPWRLMVASATNIPQNAVLSACERAGQWQLVVSLLRSLAWVRGAPNEVSCNAVMSACRTSGKWQLALQTLRDMPQRNLVGNQISRCISAAAHGCMLVQIQGLNEKVLPLAGREAQGTAPMDLNGMRAQLVQYDRAVRKWIAATFNGQMLAIEQQFLRALGPEELKGYDFVMGPKSDYNLSGQAITESLATKGYAVVKLLVADEDEAQMLAAARRLDEQGEFSRLAVEFERGYLGLDSSAKTVHLGLNSPDPPDFVRQSAFKTMDDNFGQLCSMLGSYTEESLGFEIYSRTDLLLRMQLADGEEEDYPPADVDDGDAEGFMHLMYRKRLAAMQFVGPAEGSLKLVSTQGGPDVELAAEPHTMLLILSSRWDFCYEPEGQSLVLQTFFLAAPAVYTMLEVHGVDEVLSLATGPTGEQISIDGMYCRYGMASEGRAQFWSGAGKASCDGLTAVPQNRWDNSLYFDSDQTAGGTYCNHGCFGIEGVDLFDCRFFEVSPMEAKLMDPVQRQVLEVSYSALLEAGYDKNALQRKATNIGHFVGIDKDDWMVMAAAGDINLGGACGAAAAANSITANRFSYLMNLKGASMTIDTACSSSLVCSHVSKLHLRAKGCFTFNSTADGYARGELCGALCFALKQFEPQTGSICCLAGSQANQDGRSASLTAPNGPAQEKCIKAVLREAGLTPSEVDIFECHGTGTALGDPIEVGSFKKVMSATPRAEPLSITSSKSNIAHAEGGAGLAGFFKCCLQVSQCEASPNVHLKVKNPHIDMEGFPCHMLSESLCTRQDDAYAGVSSFGFGGTNAHAEAWGRNIMNSRGNLELPKVLELPKNIK</sequence>
<dbReference type="PANTHER" id="PTHR43775:SF37">
    <property type="entry name" value="SI:DKEY-61P9.11"/>
    <property type="match status" value="1"/>
</dbReference>
<feature type="repeat" description="PPR" evidence="3">
    <location>
        <begin position="293"/>
        <end position="327"/>
    </location>
</feature>
<dbReference type="InterPro" id="IPR014030">
    <property type="entry name" value="Ketoacyl_synth_N"/>
</dbReference>
<dbReference type="Pfam" id="PF01535">
    <property type="entry name" value="PPR"/>
    <property type="match status" value="1"/>
</dbReference>
<dbReference type="CDD" id="cd00833">
    <property type="entry name" value="PKS"/>
    <property type="match status" value="1"/>
</dbReference>
<organism evidence="7 8">
    <name type="scientific">Polarella glacialis</name>
    <name type="common">Dinoflagellate</name>
    <dbReference type="NCBI Taxonomy" id="89957"/>
    <lineage>
        <taxon>Eukaryota</taxon>
        <taxon>Sar</taxon>
        <taxon>Alveolata</taxon>
        <taxon>Dinophyceae</taxon>
        <taxon>Suessiales</taxon>
        <taxon>Suessiaceae</taxon>
        <taxon>Polarella</taxon>
    </lineage>
</organism>
<dbReference type="GO" id="GO:0004312">
    <property type="term" value="F:fatty acid synthase activity"/>
    <property type="evidence" value="ECO:0007669"/>
    <property type="project" value="TreeGrafter"/>
</dbReference>
<evidence type="ECO:0000259" key="6">
    <source>
        <dbReference type="PROSITE" id="PS52004"/>
    </source>
</evidence>
<comment type="caution">
    <text evidence="7">The sequence shown here is derived from an EMBL/GenBank/DDBJ whole genome shotgun (WGS) entry which is preliminary data.</text>
</comment>
<dbReference type="InterPro" id="IPR050091">
    <property type="entry name" value="PKS_NRPS_Biosynth_Enz"/>
</dbReference>
<keyword evidence="1" id="KW-0596">Phosphopantetheine</keyword>
<evidence type="ECO:0000256" key="3">
    <source>
        <dbReference type="PROSITE-ProRule" id="PRU00708"/>
    </source>
</evidence>
<dbReference type="InterPro" id="IPR030834">
    <property type="entry name" value="PKS_assoc_dom"/>
</dbReference>
<dbReference type="NCBIfam" id="TIGR04556">
    <property type="entry name" value="PKS_assoc"/>
    <property type="match status" value="1"/>
</dbReference>
<feature type="repeat" description="PPR" evidence="3">
    <location>
        <begin position="429"/>
        <end position="464"/>
    </location>
</feature>
<proteinExistence type="inferred from homology"/>
<dbReference type="Proteomes" id="UP000654075">
    <property type="component" value="Unassembled WGS sequence"/>
</dbReference>
<dbReference type="PANTHER" id="PTHR43775">
    <property type="entry name" value="FATTY ACID SYNTHASE"/>
    <property type="match status" value="1"/>
</dbReference>
<dbReference type="InterPro" id="IPR020841">
    <property type="entry name" value="PKS_Beta-ketoAc_synthase_dom"/>
</dbReference>
<dbReference type="InterPro" id="IPR016039">
    <property type="entry name" value="Thiolase-like"/>
</dbReference>
<dbReference type="GO" id="GO:0006633">
    <property type="term" value="P:fatty acid biosynthetic process"/>
    <property type="evidence" value="ECO:0007669"/>
    <property type="project" value="TreeGrafter"/>
</dbReference>